<organism evidence="1 2">
    <name type="scientific">Coprinopsis cinerea (strain Okayama-7 / 130 / ATCC MYA-4618 / FGSC 9003)</name>
    <name type="common">Inky cap fungus</name>
    <name type="synonym">Hormographiella aspergillata</name>
    <dbReference type="NCBI Taxonomy" id="240176"/>
    <lineage>
        <taxon>Eukaryota</taxon>
        <taxon>Fungi</taxon>
        <taxon>Dikarya</taxon>
        <taxon>Basidiomycota</taxon>
        <taxon>Agaricomycotina</taxon>
        <taxon>Agaricomycetes</taxon>
        <taxon>Agaricomycetidae</taxon>
        <taxon>Agaricales</taxon>
        <taxon>Agaricineae</taxon>
        <taxon>Psathyrellaceae</taxon>
        <taxon>Coprinopsis</taxon>
    </lineage>
</organism>
<dbReference type="RefSeq" id="XP_002912205.1">
    <property type="nucleotide sequence ID" value="XM_002912159.1"/>
</dbReference>
<dbReference type="AlphaFoldDB" id="D6RJR0"/>
<name>D6RJR0_COPC7</name>
<dbReference type="Gene3D" id="2.80.10.50">
    <property type="match status" value="1"/>
</dbReference>
<gene>
    <name evidence="1" type="ORF">CC1G_13737</name>
</gene>
<dbReference type="GeneID" id="6016729"/>
<dbReference type="HOGENOM" id="CLU_066671_0_0_1"/>
<comment type="caution">
    <text evidence="1">The sequence shown here is derived from an EMBL/GenBank/DDBJ whole genome shotgun (WGS) entry which is preliminary data.</text>
</comment>
<dbReference type="InterPro" id="IPR035992">
    <property type="entry name" value="Ricin_B-like_lectins"/>
</dbReference>
<evidence type="ECO:0000313" key="2">
    <source>
        <dbReference type="Proteomes" id="UP000001861"/>
    </source>
</evidence>
<dbReference type="SUPFAM" id="SSF50370">
    <property type="entry name" value="Ricin B-like lectins"/>
    <property type="match status" value="1"/>
</dbReference>
<dbReference type="OMA" id="RWIVESL"/>
<dbReference type="STRING" id="240176.D6RJR0"/>
<keyword evidence="2" id="KW-1185">Reference proteome</keyword>
<reference evidence="1 2" key="1">
    <citation type="journal article" date="2010" name="Proc. Natl. Acad. Sci. U.S.A.">
        <title>Insights into evolution of multicellular fungi from the assembled chromosomes of the mushroom Coprinopsis cinerea (Coprinus cinereus).</title>
        <authorList>
            <person name="Stajich J.E."/>
            <person name="Wilke S.K."/>
            <person name="Ahren D."/>
            <person name="Au C.H."/>
            <person name="Birren B.W."/>
            <person name="Borodovsky M."/>
            <person name="Burns C."/>
            <person name="Canback B."/>
            <person name="Casselton L.A."/>
            <person name="Cheng C.K."/>
            <person name="Deng J."/>
            <person name="Dietrich F.S."/>
            <person name="Fargo D.C."/>
            <person name="Farman M.L."/>
            <person name="Gathman A.C."/>
            <person name="Goldberg J."/>
            <person name="Guigo R."/>
            <person name="Hoegger P.J."/>
            <person name="Hooker J.B."/>
            <person name="Huggins A."/>
            <person name="James T.Y."/>
            <person name="Kamada T."/>
            <person name="Kilaru S."/>
            <person name="Kodira C."/>
            <person name="Kues U."/>
            <person name="Kupfer D."/>
            <person name="Kwan H.S."/>
            <person name="Lomsadze A."/>
            <person name="Li W."/>
            <person name="Lilly W.W."/>
            <person name="Ma L.J."/>
            <person name="Mackey A.J."/>
            <person name="Manning G."/>
            <person name="Martin F."/>
            <person name="Muraguchi H."/>
            <person name="Natvig D.O."/>
            <person name="Palmerini H."/>
            <person name="Ramesh M.A."/>
            <person name="Rehmeyer C.J."/>
            <person name="Roe B.A."/>
            <person name="Shenoy N."/>
            <person name="Stanke M."/>
            <person name="Ter-Hovhannisyan V."/>
            <person name="Tunlid A."/>
            <person name="Velagapudi R."/>
            <person name="Vision T.J."/>
            <person name="Zeng Q."/>
            <person name="Zolan M.E."/>
            <person name="Pukkila P.J."/>
        </authorList>
    </citation>
    <scope>NUCLEOTIDE SEQUENCE [LARGE SCALE GENOMIC DNA]</scope>
    <source>
        <strain evidence="2">Okayama-7 / 130 / ATCC MYA-4618 / FGSC 9003</strain>
    </source>
</reference>
<evidence type="ECO:0000313" key="1">
    <source>
        <dbReference type="EMBL" id="EFI28711.1"/>
    </source>
</evidence>
<dbReference type="Proteomes" id="UP000001861">
    <property type="component" value="Unassembled WGS sequence"/>
</dbReference>
<dbReference type="OrthoDB" id="9895617at2759"/>
<sequence length="256" mass="28888">MTDIVERSGFPPGYFVVRSAACERLLDVSGDEIEDGTEIVLWPEKEKSLVETFRDSGANNQVFFLDASGALCSRSSGHAIDVEGGKLVLRHRRPISYPYPNKYAHPLPRFTYSASTGEIEVHFEYDPAFPAQTGAPSQSPSTTTETWRTKRYLLVSVPMRKPPPIALLSGQQQQPLRHSKPDEVFDGRIELNEEDIIDEERGEEGEVDDSGEMLRQVRVIAVDRNEGKRKVSERARKRRTWNVYPLRKSNARTGGL</sequence>
<dbReference type="KEGG" id="cci:CC1G_13737"/>
<dbReference type="CDD" id="cd00161">
    <property type="entry name" value="beta-trefoil_Ricin-like"/>
    <property type="match status" value="1"/>
</dbReference>
<protein>
    <submittedName>
        <fullName evidence="1">Uncharacterized protein</fullName>
    </submittedName>
</protein>
<dbReference type="eggNOG" id="ENOG502SCBB">
    <property type="taxonomic scope" value="Eukaryota"/>
</dbReference>
<proteinExistence type="predicted"/>
<dbReference type="VEuPathDB" id="FungiDB:CC1G_13737"/>
<accession>D6RJR0</accession>
<dbReference type="InParanoid" id="D6RJR0"/>
<dbReference type="EMBL" id="AACS02000001">
    <property type="protein sequence ID" value="EFI28711.1"/>
    <property type="molecule type" value="Genomic_DNA"/>
</dbReference>